<evidence type="ECO:0000313" key="2">
    <source>
        <dbReference type="EMBL" id="CAG8716742.1"/>
    </source>
</evidence>
<evidence type="ECO:0000256" key="1">
    <source>
        <dbReference type="SAM" id="MobiDB-lite"/>
    </source>
</evidence>
<name>A0A9N9NAB5_9GLOM</name>
<dbReference type="AlphaFoldDB" id="A0A9N9NAB5"/>
<organism evidence="2 3">
    <name type="scientific">Racocetra fulgida</name>
    <dbReference type="NCBI Taxonomy" id="60492"/>
    <lineage>
        <taxon>Eukaryota</taxon>
        <taxon>Fungi</taxon>
        <taxon>Fungi incertae sedis</taxon>
        <taxon>Mucoromycota</taxon>
        <taxon>Glomeromycotina</taxon>
        <taxon>Glomeromycetes</taxon>
        <taxon>Diversisporales</taxon>
        <taxon>Gigasporaceae</taxon>
        <taxon>Racocetra</taxon>
    </lineage>
</organism>
<dbReference type="EMBL" id="CAJVPZ010023774">
    <property type="protein sequence ID" value="CAG8716742.1"/>
    <property type="molecule type" value="Genomic_DNA"/>
</dbReference>
<dbReference type="Proteomes" id="UP000789396">
    <property type="component" value="Unassembled WGS sequence"/>
</dbReference>
<feature type="compositionally biased region" description="Basic and acidic residues" evidence="1">
    <location>
        <begin position="83"/>
        <end position="95"/>
    </location>
</feature>
<dbReference type="OrthoDB" id="2414483at2759"/>
<reference evidence="2" key="1">
    <citation type="submission" date="2021-06" db="EMBL/GenBank/DDBJ databases">
        <authorList>
            <person name="Kallberg Y."/>
            <person name="Tangrot J."/>
            <person name="Rosling A."/>
        </authorList>
    </citation>
    <scope>NUCLEOTIDE SEQUENCE</scope>
    <source>
        <strain evidence="2">IN212</strain>
    </source>
</reference>
<feature type="non-terminal residue" evidence="2">
    <location>
        <position position="103"/>
    </location>
</feature>
<sequence length="103" mass="12091">SDLKYSNEACSAYDDIYNALETLNKTDLTKFNDNDPLRIEVIDISSEWARSYLKNDTIDFLKKIIIVVAHNLRTAKKYNNAKIEERNRHVNDKKEKKSKRNVN</sequence>
<comment type="caution">
    <text evidence="2">The sequence shown here is derived from an EMBL/GenBank/DDBJ whole genome shotgun (WGS) entry which is preliminary data.</text>
</comment>
<gene>
    <name evidence="2" type="ORF">RFULGI_LOCUS11194</name>
</gene>
<evidence type="ECO:0000313" key="3">
    <source>
        <dbReference type="Proteomes" id="UP000789396"/>
    </source>
</evidence>
<feature type="region of interest" description="Disordered" evidence="1">
    <location>
        <begin position="83"/>
        <end position="103"/>
    </location>
</feature>
<accession>A0A9N9NAB5</accession>
<proteinExistence type="predicted"/>
<keyword evidence="3" id="KW-1185">Reference proteome</keyword>
<protein>
    <submittedName>
        <fullName evidence="2">13115_t:CDS:1</fullName>
    </submittedName>
</protein>